<gene>
    <name evidence="6" type="ORF">ACFSVM_17250</name>
</gene>
<feature type="signal peptide" evidence="4">
    <location>
        <begin position="1"/>
        <end position="21"/>
    </location>
</feature>
<proteinExistence type="inferred from homology"/>
<dbReference type="PIRSF" id="PIRSF002741">
    <property type="entry name" value="MppA"/>
    <property type="match status" value="1"/>
</dbReference>
<protein>
    <submittedName>
        <fullName evidence="6">Peptide ABC transporter substrate-binding protein</fullName>
    </submittedName>
</protein>
<sequence length="554" mass="61289">MKRKSLLVLLTLVLAFGSVLAACGSDNSNEGSQSGEGNAPAEQVLNINLSAEPPTFDPAQAQDSQTNTVLKLMYEGLVRMGEDGNPVPGVAESWEVSEDGKEYVFTLREDAKWSNGDPVTANDFVFAWKRVLDPASTPAPPYAYQLYYIENAEQFNTGEITDFSQVGVEAVDEKTLKVKLVNPTPYFLGLTSFYTYYPVHSSVDGNDKWATNKDSMVVNGPFTLTEWTTGQKIQVTKNEQYWDKANINLARVDMSLTNSGATELSSYRNGEIDYAGAPNGEIPTDQIKGVQSELPDEFNVKGIASTYYYMFNVTAEPFQNAKIRKAFAMSINRQAIVDNVTLGGQLPAFGFVPPGIKGASEEFRTEVEDAYFEENAEEAKRLLEEGMKEEGYTTLPKVTLIYNSSEAHQKLAVAVADMWKNALGVEVATQNQEWGVFLETRKNLNYQVARAGWSADYNDPMTFMDMWTTGNGNNDSGYANPEYDALIKQAAVEQDAAKRNDLFAQAEKMLVEEDMVIAPLYYYTNVSLTKPYLKGVSLDFSGAIDFTRASVEGK</sequence>
<dbReference type="InterPro" id="IPR039424">
    <property type="entry name" value="SBP_5"/>
</dbReference>
<evidence type="ECO:0000313" key="7">
    <source>
        <dbReference type="Proteomes" id="UP001597540"/>
    </source>
</evidence>
<dbReference type="Gene3D" id="3.90.76.10">
    <property type="entry name" value="Dipeptide-binding Protein, Domain 1"/>
    <property type="match status" value="1"/>
</dbReference>
<evidence type="ECO:0000259" key="5">
    <source>
        <dbReference type="Pfam" id="PF00496"/>
    </source>
</evidence>
<dbReference type="InterPro" id="IPR023765">
    <property type="entry name" value="SBP_5_CS"/>
</dbReference>
<dbReference type="InterPro" id="IPR030678">
    <property type="entry name" value="Peptide/Ni-bd"/>
</dbReference>
<keyword evidence="7" id="KW-1185">Reference proteome</keyword>
<evidence type="ECO:0000256" key="2">
    <source>
        <dbReference type="ARBA" id="ARBA00005695"/>
    </source>
</evidence>
<organism evidence="6 7">
    <name type="scientific">Paenibacillus shunpengii</name>
    <dbReference type="NCBI Taxonomy" id="2054424"/>
    <lineage>
        <taxon>Bacteria</taxon>
        <taxon>Bacillati</taxon>
        <taxon>Bacillota</taxon>
        <taxon>Bacilli</taxon>
        <taxon>Bacillales</taxon>
        <taxon>Paenibacillaceae</taxon>
        <taxon>Paenibacillus</taxon>
    </lineage>
</organism>
<dbReference type="Pfam" id="PF00496">
    <property type="entry name" value="SBP_bac_5"/>
    <property type="match status" value="1"/>
</dbReference>
<dbReference type="PROSITE" id="PS51257">
    <property type="entry name" value="PROKAR_LIPOPROTEIN"/>
    <property type="match status" value="1"/>
</dbReference>
<dbReference type="PANTHER" id="PTHR30290">
    <property type="entry name" value="PERIPLASMIC BINDING COMPONENT OF ABC TRANSPORTER"/>
    <property type="match status" value="1"/>
</dbReference>
<dbReference type="InterPro" id="IPR000914">
    <property type="entry name" value="SBP_5_dom"/>
</dbReference>
<comment type="subcellular location">
    <subcellularLocation>
        <location evidence="1">Cell membrane</location>
        <topology evidence="1">Lipid-anchor</topology>
    </subcellularLocation>
</comment>
<evidence type="ECO:0000256" key="4">
    <source>
        <dbReference type="SAM" id="SignalP"/>
    </source>
</evidence>
<accession>A0ABW5SSA7</accession>
<dbReference type="PROSITE" id="PS01040">
    <property type="entry name" value="SBP_BACTERIAL_5"/>
    <property type="match status" value="1"/>
</dbReference>
<name>A0ABW5SSA7_9BACL</name>
<dbReference type="Gene3D" id="3.40.190.10">
    <property type="entry name" value="Periplasmic binding protein-like II"/>
    <property type="match status" value="1"/>
</dbReference>
<dbReference type="Gene3D" id="3.10.105.10">
    <property type="entry name" value="Dipeptide-binding Protein, Domain 3"/>
    <property type="match status" value="1"/>
</dbReference>
<comment type="similarity">
    <text evidence="2">Belongs to the bacterial solute-binding protein 5 family.</text>
</comment>
<keyword evidence="3 4" id="KW-0732">Signal</keyword>
<dbReference type="EMBL" id="JBHUMJ010000004">
    <property type="protein sequence ID" value="MFD2702214.1"/>
    <property type="molecule type" value="Genomic_DNA"/>
</dbReference>
<dbReference type="RefSeq" id="WP_090725389.1">
    <property type="nucleotide sequence ID" value="NZ_JBHUMJ010000004.1"/>
</dbReference>
<dbReference type="SUPFAM" id="SSF53850">
    <property type="entry name" value="Periplasmic binding protein-like II"/>
    <property type="match status" value="1"/>
</dbReference>
<evidence type="ECO:0000256" key="3">
    <source>
        <dbReference type="ARBA" id="ARBA00022729"/>
    </source>
</evidence>
<feature type="chain" id="PRO_5045773065" evidence="4">
    <location>
        <begin position="22"/>
        <end position="554"/>
    </location>
</feature>
<feature type="domain" description="Solute-binding protein family 5" evidence="5">
    <location>
        <begin position="85"/>
        <end position="474"/>
    </location>
</feature>
<dbReference type="Proteomes" id="UP001597540">
    <property type="component" value="Unassembled WGS sequence"/>
</dbReference>
<reference evidence="7" key="1">
    <citation type="journal article" date="2019" name="Int. J. Syst. Evol. Microbiol.">
        <title>The Global Catalogue of Microorganisms (GCM) 10K type strain sequencing project: providing services to taxonomists for standard genome sequencing and annotation.</title>
        <authorList>
            <consortium name="The Broad Institute Genomics Platform"/>
            <consortium name="The Broad Institute Genome Sequencing Center for Infectious Disease"/>
            <person name="Wu L."/>
            <person name="Ma J."/>
        </authorList>
    </citation>
    <scope>NUCLEOTIDE SEQUENCE [LARGE SCALE GENOMIC DNA]</scope>
    <source>
        <strain evidence="7">KCTC 33849</strain>
    </source>
</reference>
<evidence type="ECO:0000256" key="1">
    <source>
        <dbReference type="ARBA" id="ARBA00004193"/>
    </source>
</evidence>
<comment type="caution">
    <text evidence="6">The sequence shown here is derived from an EMBL/GenBank/DDBJ whole genome shotgun (WGS) entry which is preliminary data.</text>
</comment>
<evidence type="ECO:0000313" key="6">
    <source>
        <dbReference type="EMBL" id="MFD2702214.1"/>
    </source>
</evidence>
<dbReference type="CDD" id="cd08504">
    <property type="entry name" value="PBP2_OppA"/>
    <property type="match status" value="1"/>
</dbReference>
<dbReference type="PANTHER" id="PTHR30290:SF79">
    <property type="entry name" value="DIPEPTIDE-BINDING PROTEIN DPPE"/>
    <property type="match status" value="1"/>
</dbReference>